<dbReference type="GeneID" id="17963987"/>
<proteinExistence type="predicted"/>
<geneLocation type="chloroplast" evidence="1"/>
<gene>
    <name evidence="1" type="primary">ORF53</name>
</gene>
<dbReference type="RefSeq" id="YP_008965783.1">
    <property type="nucleotide sequence ID" value="NC_023133.1"/>
</dbReference>
<name>W0RYJ7_PORPP</name>
<evidence type="ECO:0000313" key="1">
    <source>
        <dbReference type="EMBL" id="BAO23759.1"/>
    </source>
</evidence>
<keyword evidence="1" id="KW-0934">Plastid</keyword>
<dbReference type="EMBL" id="AP012987">
    <property type="protein sequence ID" value="BAO23759.1"/>
    <property type="molecule type" value="Genomic_DNA"/>
</dbReference>
<accession>W0RYJ7</accession>
<reference evidence="1" key="1">
    <citation type="journal article" date="2014" name="J. Plant Res.">
        <title>Analysis of the complete plastid genome of the unicellular red alga Porphyridium purpureum.</title>
        <authorList>
            <person name="Tajima N."/>
            <person name="Sato S."/>
            <person name="Maruyama F."/>
            <person name="Kurokawa K."/>
            <person name="Ohta H."/>
            <person name="Tabata S."/>
            <person name="Sekine K."/>
            <person name="Moriyama T."/>
            <person name="Sato N."/>
        </authorList>
    </citation>
    <scope>NUCLEOTIDE SEQUENCE</scope>
</reference>
<organism evidence="1">
    <name type="scientific">Porphyridium purpureum</name>
    <name type="common">Red alga</name>
    <name type="synonym">Porphyridium cruentum</name>
    <dbReference type="NCBI Taxonomy" id="35688"/>
    <lineage>
        <taxon>Eukaryota</taxon>
        <taxon>Rhodophyta</taxon>
        <taxon>Bangiophyceae</taxon>
        <taxon>Porphyridiales</taxon>
        <taxon>Porphyridiaceae</taxon>
        <taxon>Porphyridium</taxon>
    </lineage>
</organism>
<protein>
    <submittedName>
        <fullName evidence="1">Uncharacterized protein</fullName>
    </submittedName>
</protein>
<keyword evidence="1" id="KW-0150">Chloroplast</keyword>
<dbReference type="AlphaFoldDB" id="W0RYJ7"/>
<sequence>MTKNFFSQHSTRNFLNLWNIMLESNLISRSTYNENFSIRIVLETFTSYGSQIY</sequence>